<dbReference type="GO" id="GO:0003700">
    <property type="term" value="F:DNA-binding transcription factor activity"/>
    <property type="evidence" value="ECO:0007669"/>
    <property type="project" value="InterPro"/>
</dbReference>
<dbReference type="InterPro" id="IPR036390">
    <property type="entry name" value="WH_DNA-bd_sf"/>
</dbReference>
<dbReference type="PANTHER" id="PTHR33164:SF43">
    <property type="entry name" value="HTH-TYPE TRANSCRIPTIONAL REPRESSOR YETL"/>
    <property type="match status" value="1"/>
</dbReference>
<dbReference type="RefSeq" id="WP_166520899.1">
    <property type="nucleotide sequence ID" value="NZ_JABGDC010000016.1"/>
</dbReference>
<dbReference type="InterPro" id="IPR036388">
    <property type="entry name" value="WH-like_DNA-bd_sf"/>
</dbReference>
<dbReference type="AlphaFoldDB" id="A0A562ILQ7"/>
<dbReference type="SUPFAM" id="SSF46785">
    <property type="entry name" value="Winged helix' DNA-binding domain"/>
    <property type="match status" value="1"/>
</dbReference>
<feature type="domain" description="HTH marR-type" evidence="1">
    <location>
        <begin position="23"/>
        <end position="155"/>
    </location>
</feature>
<dbReference type="PROSITE" id="PS50995">
    <property type="entry name" value="HTH_MARR_2"/>
    <property type="match status" value="1"/>
</dbReference>
<dbReference type="GO" id="GO:0006950">
    <property type="term" value="P:response to stress"/>
    <property type="evidence" value="ECO:0007669"/>
    <property type="project" value="TreeGrafter"/>
</dbReference>
<evidence type="ECO:0000259" key="1">
    <source>
        <dbReference type="PROSITE" id="PS50995"/>
    </source>
</evidence>
<gene>
    <name evidence="2" type="ORF">JD78_00311</name>
</gene>
<dbReference type="Pfam" id="PF12802">
    <property type="entry name" value="MarR_2"/>
    <property type="match status" value="1"/>
</dbReference>
<dbReference type="EMBL" id="VLKF01000001">
    <property type="protein sequence ID" value="TWH71812.1"/>
    <property type="molecule type" value="Genomic_DNA"/>
</dbReference>
<comment type="caution">
    <text evidence="2">The sequence shown here is derived from an EMBL/GenBank/DDBJ whole genome shotgun (WGS) entry which is preliminary data.</text>
</comment>
<evidence type="ECO:0000313" key="3">
    <source>
        <dbReference type="Proteomes" id="UP000321490"/>
    </source>
</evidence>
<sequence>MEHPPDGDGPRHRPPGWVAQDPGGIPAYALARAGAAVSDLFARQLARVGLRTHTFFVLVHLSRDRVLTSAELARRLELTPQSMSALLRTLADEGWIERQEEVRRGQRIDVRLTEAGHAALAAAGPLLAELNRPEALGLSATEAATLHGLLERVLAHVSPGHDVGPSAAAGDDGPPA</sequence>
<evidence type="ECO:0000313" key="2">
    <source>
        <dbReference type="EMBL" id="TWH71812.1"/>
    </source>
</evidence>
<accession>A0A562ILQ7</accession>
<dbReference type="Gene3D" id="1.10.10.10">
    <property type="entry name" value="Winged helix-like DNA-binding domain superfamily/Winged helix DNA-binding domain"/>
    <property type="match status" value="1"/>
</dbReference>
<dbReference type="InterPro" id="IPR039422">
    <property type="entry name" value="MarR/SlyA-like"/>
</dbReference>
<keyword evidence="2" id="KW-0238">DNA-binding</keyword>
<dbReference type="PANTHER" id="PTHR33164">
    <property type="entry name" value="TRANSCRIPTIONAL REGULATOR, MARR FAMILY"/>
    <property type="match status" value="1"/>
</dbReference>
<dbReference type="InterPro" id="IPR000835">
    <property type="entry name" value="HTH_MarR-typ"/>
</dbReference>
<dbReference type="GO" id="GO:0003677">
    <property type="term" value="F:DNA binding"/>
    <property type="evidence" value="ECO:0007669"/>
    <property type="project" value="UniProtKB-KW"/>
</dbReference>
<proteinExistence type="predicted"/>
<dbReference type="Proteomes" id="UP000321490">
    <property type="component" value="Unassembled WGS sequence"/>
</dbReference>
<keyword evidence="3" id="KW-1185">Reference proteome</keyword>
<protein>
    <submittedName>
        <fullName evidence="2">DNA-binding MarR family transcriptional regulator</fullName>
    </submittedName>
</protein>
<organism evidence="2 3">
    <name type="scientific">Modestobacter roseus</name>
    <dbReference type="NCBI Taxonomy" id="1181884"/>
    <lineage>
        <taxon>Bacteria</taxon>
        <taxon>Bacillati</taxon>
        <taxon>Actinomycetota</taxon>
        <taxon>Actinomycetes</taxon>
        <taxon>Geodermatophilales</taxon>
        <taxon>Geodermatophilaceae</taxon>
        <taxon>Modestobacter</taxon>
    </lineage>
</organism>
<name>A0A562ILQ7_9ACTN</name>
<reference evidence="2 3" key="1">
    <citation type="submission" date="2019-07" db="EMBL/GenBank/DDBJ databases">
        <title>R&amp;d 2014.</title>
        <authorList>
            <person name="Klenk H.-P."/>
        </authorList>
    </citation>
    <scope>NUCLEOTIDE SEQUENCE [LARGE SCALE GENOMIC DNA]</scope>
    <source>
        <strain evidence="2 3">DSM 45764</strain>
    </source>
</reference>
<dbReference type="SMART" id="SM00347">
    <property type="entry name" value="HTH_MARR"/>
    <property type="match status" value="1"/>
</dbReference>